<feature type="domain" description="Chalcone isomerase" evidence="2">
    <location>
        <begin position="19"/>
        <end position="183"/>
    </location>
</feature>
<sequence>MKKLAVLFASLLMSFTLHAKEVGGVSIEDQLTIDNQTLTLNGAGIRKKFFMDLYVGSLYTQNRTSDANTLINSKAPMAMQLDILSGMITSEKMASTVKEGFETATGGNMAPVRERLDNFIGVFNEKIEKGDRFIMMMVPGEGLMAYKNGKHLTTIKGDDFGQTLFKIWLGEKPADHNLKRNMLNG</sequence>
<evidence type="ECO:0000313" key="4">
    <source>
        <dbReference type="Proteomes" id="UP001163255"/>
    </source>
</evidence>
<gene>
    <name evidence="3" type="ORF">NX720_21365</name>
</gene>
<keyword evidence="1" id="KW-0732">Signal</keyword>
<keyword evidence="3" id="KW-0413">Isomerase</keyword>
<feature type="signal peptide" evidence="1">
    <location>
        <begin position="1"/>
        <end position="19"/>
    </location>
</feature>
<keyword evidence="4" id="KW-1185">Reference proteome</keyword>
<dbReference type="InterPro" id="IPR016088">
    <property type="entry name" value="Chalcone_isomerase_3-sand"/>
</dbReference>
<dbReference type="GO" id="GO:0016853">
    <property type="term" value="F:isomerase activity"/>
    <property type="evidence" value="ECO:0007669"/>
    <property type="project" value="UniProtKB-KW"/>
</dbReference>
<name>A0ABY6GTJ9_9GAMM</name>
<accession>A0ABY6GTJ9</accession>
<feature type="chain" id="PRO_5046407955" evidence="1">
    <location>
        <begin position="20"/>
        <end position="185"/>
    </location>
</feature>
<protein>
    <submittedName>
        <fullName evidence="3">Chalcone isomerase family protein</fullName>
    </submittedName>
</protein>
<dbReference type="Pfam" id="PF16036">
    <property type="entry name" value="Chalcone_3"/>
    <property type="match status" value="1"/>
</dbReference>
<dbReference type="Proteomes" id="UP001163255">
    <property type="component" value="Chromosome"/>
</dbReference>
<dbReference type="EMBL" id="CP103300">
    <property type="protein sequence ID" value="UYM15376.1"/>
    <property type="molecule type" value="Genomic_DNA"/>
</dbReference>
<organism evidence="3 4">
    <name type="scientific">Endozoicomonas euniceicola</name>
    <dbReference type="NCBI Taxonomy" id="1234143"/>
    <lineage>
        <taxon>Bacteria</taxon>
        <taxon>Pseudomonadati</taxon>
        <taxon>Pseudomonadota</taxon>
        <taxon>Gammaproteobacteria</taxon>
        <taxon>Oceanospirillales</taxon>
        <taxon>Endozoicomonadaceae</taxon>
        <taxon>Endozoicomonas</taxon>
    </lineage>
</organism>
<evidence type="ECO:0000256" key="1">
    <source>
        <dbReference type="SAM" id="SignalP"/>
    </source>
</evidence>
<evidence type="ECO:0000313" key="3">
    <source>
        <dbReference type="EMBL" id="UYM15376.1"/>
    </source>
</evidence>
<dbReference type="RefSeq" id="WP_262597351.1">
    <property type="nucleotide sequence ID" value="NZ_CP103300.1"/>
</dbReference>
<dbReference type="InterPro" id="IPR036298">
    <property type="entry name" value="Chalcone_isomerase_sf"/>
</dbReference>
<evidence type="ECO:0000259" key="2">
    <source>
        <dbReference type="Pfam" id="PF16036"/>
    </source>
</evidence>
<dbReference type="Gene3D" id="3.50.70.10">
    <property type="match status" value="1"/>
</dbReference>
<proteinExistence type="predicted"/>
<reference evidence="3" key="1">
    <citation type="submission" date="2022-10" db="EMBL/GenBank/DDBJ databases">
        <title>Completed Genome Sequence of two octocoral isolated bacterium, Endozoicomonas euniceicola EF212T and Endozoicomonas gorgoniicola PS125T.</title>
        <authorList>
            <person name="Chiou Y.-J."/>
            <person name="Chen Y.-H."/>
        </authorList>
    </citation>
    <scope>NUCLEOTIDE SEQUENCE</scope>
    <source>
        <strain evidence="3">EF212</strain>
    </source>
</reference>
<dbReference type="InterPro" id="IPR016087">
    <property type="entry name" value="Chalcone_isomerase"/>
</dbReference>
<dbReference type="SUPFAM" id="SSF54626">
    <property type="entry name" value="Chalcone isomerase"/>
    <property type="match status" value="1"/>
</dbReference>